<evidence type="ECO:0000313" key="2">
    <source>
        <dbReference type="EMBL" id="NOK11152.1"/>
    </source>
</evidence>
<organism evidence="2 3">
    <name type="scientific">Corallococcus exercitus</name>
    <dbReference type="NCBI Taxonomy" id="2316736"/>
    <lineage>
        <taxon>Bacteria</taxon>
        <taxon>Pseudomonadati</taxon>
        <taxon>Myxococcota</taxon>
        <taxon>Myxococcia</taxon>
        <taxon>Myxococcales</taxon>
        <taxon>Cystobacterineae</taxon>
        <taxon>Myxococcaceae</taxon>
        <taxon>Corallococcus</taxon>
    </lineage>
</organism>
<comment type="caution">
    <text evidence="2">The sequence shown here is derived from an EMBL/GenBank/DDBJ whole genome shotgun (WGS) entry which is preliminary data.</text>
</comment>
<dbReference type="PANTHER" id="PTHR36503:SF2">
    <property type="entry name" value="BLR2408 PROTEIN"/>
    <property type="match status" value="1"/>
</dbReference>
<sequence length="136" mass="15287">MGSKIFVNLPVESLDRAVGFFTKLGYTFNPQFTDANATCMVISEDIYVMLLVKPFFKTFTQKEIADATKTTEVLIALSQENRAAVDALMEKALAAGAKETKEKTDMGFMYQRSFADLDGHQWEPFWMDPAAVQPQQ</sequence>
<dbReference type="Pfam" id="PF22677">
    <property type="entry name" value="Ble-like_N"/>
    <property type="match status" value="1"/>
</dbReference>
<gene>
    <name evidence="2" type="ORF">HNS30_19090</name>
</gene>
<dbReference type="Gene3D" id="3.10.180.10">
    <property type="entry name" value="2,3-Dihydroxybiphenyl 1,2-Dioxygenase, domain 1"/>
    <property type="match status" value="1"/>
</dbReference>
<accession>A0A7Y4JVS2</accession>
<dbReference type="RefSeq" id="WP_171416309.1">
    <property type="nucleotide sequence ID" value="NZ_JABFJW010000142.1"/>
</dbReference>
<evidence type="ECO:0000313" key="3">
    <source>
        <dbReference type="Proteomes" id="UP000528460"/>
    </source>
</evidence>
<dbReference type="SUPFAM" id="SSF54593">
    <property type="entry name" value="Glyoxalase/Bleomycin resistance protein/Dihydroxybiphenyl dioxygenase"/>
    <property type="match status" value="1"/>
</dbReference>
<dbReference type="InterPro" id="IPR029068">
    <property type="entry name" value="Glyas_Bleomycin-R_OHBP_Dase"/>
</dbReference>
<proteinExistence type="predicted"/>
<feature type="domain" description="Glyoxalase/Bleomycin resistance-like N-terminal" evidence="1">
    <location>
        <begin position="6"/>
        <end position="43"/>
    </location>
</feature>
<reference evidence="2 3" key="1">
    <citation type="submission" date="2020-05" db="EMBL/GenBank/DDBJ databases">
        <authorList>
            <person name="Whitworth D."/>
        </authorList>
    </citation>
    <scope>NUCLEOTIDE SEQUENCE [LARGE SCALE GENOMIC DNA]</scope>
    <source>
        <strain evidence="2 3">CA046A</strain>
    </source>
</reference>
<dbReference type="InterPro" id="IPR053863">
    <property type="entry name" value="Glyoxy/Ble-like_N"/>
</dbReference>
<dbReference type="Proteomes" id="UP000528460">
    <property type="component" value="Unassembled WGS sequence"/>
</dbReference>
<evidence type="ECO:0000259" key="1">
    <source>
        <dbReference type="Pfam" id="PF22677"/>
    </source>
</evidence>
<dbReference type="PANTHER" id="PTHR36503">
    <property type="entry name" value="BLR2520 PROTEIN"/>
    <property type="match status" value="1"/>
</dbReference>
<dbReference type="EMBL" id="JABFJW010000142">
    <property type="protein sequence ID" value="NOK11152.1"/>
    <property type="molecule type" value="Genomic_DNA"/>
</dbReference>
<name>A0A7Y4JVS2_9BACT</name>
<dbReference type="AlphaFoldDB" id="A0A7Y4JVS2"/>
<protein>
    <submittedName>
        <fullName evidence="2">Glyoxalase</fullName>
    </submittedName>
</protein>